<evidence type="ECO:0000313" key="2">
    <source>
        <dbReference type="EMBL" id="MEG3614017.1"/>
    </source>
</evidence>
<dbReference type="SUPFAM" id="SSF47226">
    <property type="entry name" value="Histidine-containing phosphotransfer domain, HPT domain"/>
    <property type="match status" value="1"/>
</dbReference>
<dbReference type="EMBL" id="JBAGLP010000105">
    <property type="protein sequence ID" value="MEG3614017.1"/>
    <property type="molecule type" value="Genomic_DNA"/>
</dbReference>
<reference evidence="2" key="1">
    <citation type="journal article" date="2024" name="Antonie Van Leeuwenhoek">
        <title>Isoptericola haloaureus sp. nov., a dimorphic actinobacterium isolated from mangrove sediments of southeast India, implicating biosaline agricultural significance through nitrogen fixation and salt tolerance genes.</title>
        <authorList>
            <person name="Prathaban M."/>
            <person name="Prathiviraj R."/>
            <person name="Ravichandran M."/>
            <person name="Natarajan S.D."/>
            <person name="Sobanaa M."/>
            <person name="Hari Krishna Kumar S."/>
            <person name="Chandrasekar V."/>
            <person name="Selvin J."/>
        </authorList>
    </citation>
    <scope>NUCLEOTIDE SEQUENCE</scope>
    <source>
        <strain evidence="2">MP1014</strain>
    </source>
</reference>
<gene>
    <name evidence="2" type="ORF">V5O49_02640</name>
</gene>
<evidence type="ECO:0000313" key="3">
    <source>
        <dbReference type="Proteomes" id="UP001310387"/>
    </source>
</evidence>
<organism evidence="2 3">
    <name type="scientific">Isoptericola haloaureus</name>
    <dbReference type="NCBI Taxonomy" id="1542902"/>
    <lineage>
        <taxon>Bacteria</taxon>
        <taxon>Bacillati</taxon>
        <taxon>Actinomycetota</taxon>
        <taxon>Actinomycetes</taxon>
        <taxon>Micrococcales</taxon>
        <taxon>Promicromonosporaceae</taxon>
        <taxon>Isoptericola</taxon>
    </lineage>
</organism>
<dbReference type="Proteomes" id="UP001310387">
    <property type="component" value="Unassembled WGS sequence"/>
</dbReference>
<protein>
    <recommendedName>
        <fullName evidence="4">HPt domain-containing protein</fullName>
    </recommendedName>
</protein>
<evidence type="ECO:0000256" key="1">
    <source>
        <dbReference type="SAM" id="MobiDB-lite"/>
    </source>
</evidence>
<keyword evidence="3" id="KW-1185">Reference proteome</keyword>
<name>A0ABU7Z3N2_9MICO</name>
<comment type="caution">
    <text evidence="2">The sequence shown here is derived from an EMBL/GenBank/DDBJ whole genome shotgun (WGS) entry which is preliminary data.</text>
</comment>
<evidence type="ECO:0008006" key="4">
    <source>
        <dbReference type="Google" id="ProtNLM"/>
    </source>
</evidence>
<feature type="region of interest" description="Disordered" evidence="1">
    <location>
        <begin position="1"/>
        <end position="25"/>
    </location>
</feature>
<reference evidence="2" key="2">
    <citation type="submission" date="2024-02" db="EMBL/GenBank/DDBJ databases">
        <authorList>
            <person name="Prathaban M."/>
            <person name="Mythili R."/>
            <person name="Sharmila Devi N."/>
            <person name="Sobanaa M."/>
            <person name="Prathiviraj R."/>
            <person name="Selvin J."/>
        </authorList>
    </citation>
    <scope>NUCLEOTIDE SEQUENCE</scope>
    <source>
        <strain evidence="2">MP1014</strain>
    </source>
</reference>
<dbReference type="Gene3D" id="1.20.120.160">
    <property type="entry name" value="HPT domain"/>
    <property type="match status" value="1"/>
</dbReference>
<dbReference type="RefSeq" id="WP_332900876.1">
    <property type="nucleotide sequence ID" value="NZ_JBAGLP010000105.1"/>
</dbReference>
<sequence>MTTSTETRGSDSDPAAQVTDDGTAAVPRAAVPSVREQTDPPGTTADVVAVARAWHELVAELDGDERAVERFATIWLQLLPRRLAACRRALVSGEDDAARVRLLTLHSSAVMLGLDRLAEVTWRCQSALDQPTDADDDRSARCQGREVIAEAQSAAGLVRAALGHARWSKR</sequence>
<dbReference type="InterPro" id="IPR036641">
    <property type="entry name" value="HPT_dom_sf"/>
</dbReference>
<proteinExistence type="predicted"/>
<accession>A0ABU7Z3N2</accession>